<keyword evidence="2" id="KW-0285">Flavoprotein</keyword>
<dbReference type="Gene3D" id="1.10.8.260">
    <property type="entry name" value="HI0933 insert domain-like"/>
    <property type="match status" value="1"/>
</dbReference>
<organism evidence="6 7">
    <name type="scientific">Camelimonas fluminis</name>
    <dbReference type="NCBI Taxonomy" id="1576911"/>
    <lineage>
        <taxon>Bacteria</taxon>
        <taxon>Pseudomonadati</taxon>
        <taxon>Pseudomonadota</taxon>
        <taxon>Alphaproteobacteria</taxon>
        <taxon>Hyphomicrobiales</taxon>
        <taxon>Chelatococcaceae</taxon>
        <taxon>Camelimonas</taxon>
    </lineage>
</organism>
<dbReference type="NCBIfam" id="TIGR00275">
    <property type="entry name" value="aminoacetone oxidase family FAD-binding enzyme"/>
    <property type="match status" value="1"/>
</dbReference>
<dbReference type="RefSeq" id="WP_308432046.1">
    <property type="nucleotide sequence ID" value="NZ_BNCG01000011.1"/>
</dbReference>
<dbReference type="InterPro" id="IPR004792">
    <property type="entry name" value="BaiN-like"/>
</dbReference>
<name>A0ABV7UNQ1_9HYPH</name>
<dbReference type="Gene3D" id="2.40.30.10">
    <property type="entry name" value="Translation factors"/>
    <property type="match status" value="1"/>
</dbReference>
<protein>
    <submittedName>
        <fullName evidence="6">TIGR03862 family flavoprotein</fullName>
    </submittedName>
</protein>
<evidence type="ECO:0000256" key="1">
    <source>
        <dbReference type="ARBA" id="ARBA00001974"/>
    </source>
</evidence>
<keyword evidence="3" id="KW-0274">FAD</keyword>
<evidence type="ECO:0000256" key="2">
    <source>
        <dbReference type="ARBA" id="ARBA00022630"/>
    </source>
</evidence>
<dbReference type="InterPro" id="IPR055178">
    <property type="entry name" value="RsdA/BaiN/AoA(So)-like_dom"/>
</dbReference>
<dbReference type="InterPro" id="IPR057661">
    <property type="entry name" value="RsdA/BaiN/AoA(So)_Rossmann"/>
</dbReference>
<dbReference type="Pfam" id="PF03486">
    <property type="entry name" value="HI0933_like"/>
    <property type="match status" value="1"/>
</dbReference>
<evidence type="ECO:0000259" key="5">
    <source>
        <dbReference type="Pfam" id="PF22780"/>
    </source>
</evidence>
<dbReference type="NCBIfam" id="TIGR03862">
    <property type="entry name" value="flavo_PP4765"/>
    <property type="match status" value="1"/>
</dbReference>
<keyword evidence="7" id="KW-1185">Reference proteome</keyword>
<dbReference type="EMBL" id="JBHRYC010000113">
    <property type="protein sequence ID" value="MFC3640059.1"/>
    <property type="molecule type" value="Genomic_DNA"/>
</dbReference>
<reference evidence="7" key="1">
    <citation type="journal article" date="2019" name="Int. J. Syst. Evol. Microbiol.">
        <title>The Global Catalogue of Microorganisms (GCM) 10K type strain sequencing project: providing services to taxonomists for standard genome sequencing and annotation.</title>
        <authorList>
            <consortium name="The Broad Institute Genomics Platform"/>
            <consortium name="The Broad Institute Genome Sequencing Center for Infectious Disease"/>
            <person name="Wu L."/>
            <person name="Ma J."/>
        </authorList>
    </citation>
    <scope>NUCLEOTIDE SEQUENCE [LARGE SCALE GENOMIC DNA]</scope>
    <source>
        <strain evidence="7">KCTC 42282</strain>
    </source>
</reference>
<comment type="cofactor">
    <cofactor evidence="1">
        <name>FAD</name>
        <dbReference type="ChEBI" id="CHEBI:57692"/>
    </cofactor>
</comment>
<dbReference type="SUPFAM" id="SSF51905">
    <property type="entry name" value="FAD/NAD(P)-binding domain"/>
    <property type="match status" value="1"/>
</dbReference>
<dbReference type="InterPro" id="IPR023166">
    <property type="entry name" value="BaiN-like_dom_sf"/>
</dbReference>
<dbReference type="PANTHER" id="PTHR42887">
    <property type="entry name" value="OS12G0638800 PROTEIN"/>
    <property type="match status" value="1"/>
</dbReference>
<dbReference type="SUPFAM" id="SSF160996">
    <property type="entry name" value="HI0933 insert domain-like"/>
    <property type="match status" value="1"/>
</dbReference>
<comment type="caution">
    <text evidence="6">The sequence shown here is derived from an EMBL/GenBank/DDBJ whole genome shotgun (WGS) entry which is preliminary data.</text>
</comment>
<feature type="domain" description="RsdA/BaiN/AoA(So)-like Rossmann fold-like" evidence="4">
    <location>
        <begin position="2"/>
        <end position="365"/>
    </location>
</feature>
<gene>
    <name evidence="6" type="ORF">ACFONL_22220</name>
</gene>
<dbReference type="PANTHER" id="PTHR42887:SF1">
    <property type="entry name" value="BLR3961 PROTEIN"/>
    <property type="match status" value="1"/>
</dbReference>
<dbReference type="Gene3D" id="3.50.50.60">
    <property type="entry name" value="FAD/NAD(P)-binding domain"/>
    <property type="match status" value="1"/>
</dbReference>
<evidence type="ECO:0000313" key="6">
    <source>
        <dbReference type="EMBL" id="MFC3640059.1"/>
    </source>
</evidence>
<evidence type="ECO:0000256" key="3">
    <source>
        <dbReference type="ARBA" id="ARBA00022827"/>
    </source>
</evidence>
<feature type="domain" description="RsdA/BaiN/AoA(So)-like insert" evidence="5">
    <location>
        <begin position="159"/>
        <end position="313"/>
    </location>
</feature>
<dbReference type="Pfam" id="PF22780">
    <property type="entry name" value="HI0933_like_1st"/>
    <property type="match status" value="1"/>
</dbReference>
<accession>A0ABV7UNQ1</accession>
<dbReference type="InterPro" id="IPR036188">
    <property type="entry name" value="FAD/NAD-bd_sf"/>
</dbReference>
<evidence type="ECO:0000313" key="7">
    <source>
        <dbReference type="Proteomes" id="UP001595704"/>
    </source>
</evidence>
<dbReference type="Proteomes" id="UP001595704">
    <property type="component" value="Unassembled WGS sequence"/>
</dbReference>
<proteinExistence type="predicted"/>
<dbReference type="InterPro" id="IPR022460">
    <property type="entry name" value="Flavoprotein_PP4765"/>
</dbReference>
<sequence>MPSPARKLLLAGRGGLNLTHSEPRDAFLRRYGDAAPWLSGMIDAFPPDALRAFAADLGEPTFTGSSGRVFPESFKASPLLRAWLRRLDQAGVALHTRCTWRGWSADGALAFDGPDGAFSITPDVVVLATGGASWPRLGADGGWTGPLADAGVAVTPLAPSNSGALIGWSAYLQDKFAGQPLKRIALTCDGVTARGEAVITRGGMEGGVVYALSGAIRAALARDGEACLTLNLRPDLDQKELAARLAGPRGRKSGATWLRKAAGLAPVAVALLREIDLAEGVDSLAGDAAALARRIRALPLSVSGVAPLERAISTSGGVALPEVDAHLMLVKKPGVFVAGEMLDWDAPTGGYLLQACFALGAAAAEGAKSYLQAQDSRQGR</sequence>
<evidence type="ECO:0000259" key="4">
    <source>
        <dbReference type="Pfam" id="PF03486"/>
    </source>
</evidence>